<dbReference type="InterPro" id="IPR003615">
    <property type="entry name" value="HNH_nuc"/>
</dbReference>
<keyword evidence="2" id="KW-0540">Nuclease</keyword>
<dbReference type="RefSeq" id="WP_208430058.1">
    <property type="nucleotide sequence ID" value="NZ_JAEPRJ010000001.1"/>
</dbReference>
<dbReference type="SMART" id="SM00507">
    <property type="entry name" value="HNHc"/>
    <property type="match status" value="1"/>
</dbReference>
<accession>A0ABS1J3C0</accession>
<sequence>MLKSCKYCGRIHEEKEVCEAKDKASKRWGIRRNTKAFSFRKTNDWTLKSREIRDRDKYCCLCCKAMLIGTTRQLNTYDLSVHHIVPIEEDYQLRLSNENLITLCAVHHEMCEAGEITRDNQRQLVRESIEKFNAEGRGVVVV</sequence>
<gene>
    <name evidence="2" type="ORF">JJN12_12875</name>
</gene>
<dbReference type="Gene3D" id="1.10.30.50">
    <property type="match status" value="1"/>
</dbReference>
<comment type="caution">
    <text evidence="2">The sequence shown here is derived from an EMBL/GenBank/DDBJ whole genome shotgun (WGS) entry which is preliminary data.</text>
</comment>
<keyword evidence="2" id="KW-0255">Endonuclease</keyword>
<dbReference type="GO" id="GO:0004519">
    <property type="term" value="F:endonuclease activity"/>
    <property type="evidence" value="ECO:0007669"/>
    <property type="project" value="UniProtKB-KW"/>
</dbReference>
<dbReference type="Pfam" id="PF01844">
    <property type="entry name" value="HNH"/>
    <property type="match status" value="1"/>
</dbReference>
<keyword evidence="2" id="KW-0378">Hydrolase</keyword>
<evidence type="ECO:0000313" key="2">
    <source>
        <dbReference type="EMBL" id="MBK5898654.1"/>
    </source>
</evidence>
<dbReference type="InterPro" id="IPR002711">
    <property type="entry name" value="HNH"/>
</dbReference>
<proteinExistence type="predicted"/>
<protein>
    <submittedName>
        <fullName evidence="2">HNH endonuclease</fullName>
    </submittedName>
</protein>
<evidence type="ECO:0000259" key="1">
    <source>
        <dbReference type="SMART" id="SM00507"/>
    </source>
</evidence>
<dbReference type="EMBL" id="JAEPRJ010000001">
    <property type="protein sequence ID" value="MBK5898654.1"/>
    <property type="molecule type" value="Genomic_DNA"/>
</dbReference>
<keyword evidence="3" id="KW-1185">Reference proteome</keyword>
<evidence type="ECO:0000313" key="3">
    <source>
        <dbReference type="Proteomes" id="UP000604730"/>
    </source>
</evidence>
<name>A0ABS1J3C0_9FIRM</name>
<reference evidence="2 3" key="1">
    <citation type="submission" date="2021-01" db="EMBL/GenBank/DDBJ databases">
        <title>Isolation and description of Catonella massiliensis sp. nov., a novel Catonella species, isolated from a stable periodontitis subject.</title>
        <authorList>
            <person name="Antezack A."/>
            <person name="Boxberger M."/>
            <person name="La Scola B."/>
            <person name="Monnet-Corti V."/>
        </authorList>
    </citation>
    <scope>NUCLEOTIDE SEQUENCE [LARGE SCALE GENOMIC DNA]</scope>
    <source>
        <strain evidence="2 3">Marseille-Q4567</strain>
    </source>
</reference>
<organism evidence="2 3">
    <name type="scientific">Catonella massiliensis</name>
    <dbReference type="NCBI Taxonomy" id="2799636"/>
    <lineage>
        <taxon>Bacteria</taxon>
        <taxon>Bacillati</taxon>
        <taxon>Bacillota</taxon>
        <taxon>Clostridia</taxon>
        <taxon>Lachnospirales</taxon>
        <taxon>Lachnospiraceae</taxon>
        <taxon>Catonella</taxon>
    </lineage>
</organism>
<dbReference type="Proteomes" id="UP000604730">
    <property type="component" value="Unassembled WGS sequence"/>
</dbReference>
<feature type="domain" description="HNH nuclease" evidence="1">
    <location>
        <begin position="47"/>
        <end position="109"/>
    </location>
</feature>